<accession>A0A5Q0QBC2</accession>
<protein>
    <submittedName>
        <fullName evidence="1">Uncharacterized protein</fullName>
    </submittedName>
</protein>
<dbReference type="KEGG" id="sphe:GFH32_00550"/>
<gene>
    <name evidence="1" type="ORF">GFH32_00550</name>
</gene>
<reference evidence="1 2" key="1">
    <citation type="submission" date="2019-10" db="EMBL/GenBank/DDBJ databases">
        <authorList>
            <person name="Dong K."/>
        </authorList>
    </citation>
    <scope>NUCLEOTIDE SEQUENCE [LARGE SCALE GENOMIC DNA]</scope>
    <source>
        <strain evidence="2">dk4302</strain>
    </source>
</reference>
<dbReference type="AlphaFoldDB" id="A0A5Q0QBC2"/>
<evidence type="ECO:0000313" key="2">
    <source>
        <dbReference type="Proteomes" id="UP000326921"/>
    </source>
</evidence>
<dbReference type="EMBL" id="CP045652">
    <property type="protein sequence ID" value="QGA24902.1"/>
    <property type="molecule type" value="Genomic_DNA"/>
</dbReference>
<organism evidence="1 2">
    <name type="scientific">Sphingobacterium zhuxiongii</name>
    <dbReference type="NCBI Taxonomy" id="2662364"/>
    <lineage>
        <taxon>Bacteria</taxon>
        <taxon>Pseudomonadati</taxon>
        <taxon>Bacteroidota</taxon>
        <taxon>Sphingobacteriia</taxon>
        <taxon>Sphingobacteriales</taxon>
        <taxon>Sphingobacteriaceae</taxon>
        <taxon>Sphingobacterium</taxon>
    </lineage>
</organism>
<sequence length="69" mass="7858">MILLAFEWFLGHNHLRQIIYNPVTGGCFYGLEEDTININQGAESTLSYLIARLIMENYITPDHATVSVE</sequence>
<dbReference type="RefSeq" id="WP_153509225.1">
    <property type="nucleotide sequence ID" value="NZ_CP045652.1"/>
</dbReference>
<evidence type="ECO:0000313" key="1">
    <source>
        <dbReference type="EMBL" id="QGA24902.1"/>
    </source>
</evidence>
<keyword evidence="2" id="KW-1185">Reference proteome</keyword>
<dbReference type="Proteomes" id="UP000326921">
    <property type="component" value="Chromosome"/>
</dbReference>
<proteinExistence type="predicted"/>
<name>A0A5Q0QBC2_9SPHI</name>